<evidence type="ECO:0000313" key="2">
    <source>
        <dbReference type="Proteomes" id="UP001185755"/>
    </source>
</evidence>
<dbReference type="EMBL" id="JAWLJX010000004">
    <property type="protein sequence ID" value="MDV6262584.1"/>
    <property type="molecule type" value="Genomic_DNA"/>
</dbReference>
<name>A0ABU4BES1_9NOCA</name>
<keyword evidence="2" id="KW-1185">Reference proteome</keyword>
<dbReference type="Proteomes" id="UP001185755">
    <property type="component" value="Unassembled WGS sequence"/>
</dbReference>
<reference evidence="1 2" key="1">
    <citation type="submission" date="2023-10" db="EMBL/GenBank/DDBJ databases">
        <title>Development of a sustainable strategy for remediation of hydrocarbon-contaminated territories based on the waste exchange concept.</title>
        <authorList>
            <person name="Krivoruchko A."/>
        </authorList>
    </citation>
    <scope>NUCLEOTIDE SEQUENCE [LARGE SCALE GENOMIC DNA]</scope>
    <source>
        <strain evidence="1 2">IEGM 1323</strain>
    </source>
</reference>
<dbReference type="RefSeq" id="WP_317564936.1">
    <property type="nucleotide sequence ID" value="NZ_JAWLJX010000004.1"/>
</dbReference>
<gene>
    <name evidence="1" type="ORF">R3P96_14690</name>
</gene>
<sequence>MPGGRRHDAIIDVSVTVTVVALGVVSAGLLRSQESAVVEGDYSVASEPVQYPVDIPGCSEVEPPPSSEDAQLISVLGGETPSYDNPAYPCLTASKAGAMTDALLGALPADVTVELAPPSPTGRWSIPTTVGTNSAATAQIHGLQLLTTGMERR</sequence>
<proteinExistence type="predicted"/>
<evidence type="ECO:0000313" key="1">
    <source>
        <dbReference type="EMBL" id="MDV6262584.1"/>
    </source>
</evidence>
<comment type="caution">
    <text evidence="1">The sequence shown here is derived from an EMBL/GenBank/DDBJ whole genome shotgun (WGS) entry which is preliminary data.</text>
</comment>
<organism evidence="1 2">
    <name type="scientific">Rhodococcoides yunnanense</name>
    <dbReference type="NCBI Taxonomy" id="278209"/>
    <lineage>
        <taxon>Bacteria</taxon>
        <taxon>Bacillati</taxon>
        <taxon>Actinomycetota</taxon>
        <taxon>Actinomycetes</taxon>
        <taxon>Mycobacteriales</taxon>
        <taxon>Nocardiaceae</taxon>
        <taxon>Rhodococcoides</taxon>
    </lineage>
</organism>
<protein>
    <submittedName>
        <fullName evidence="1">Uncharacterized protein</fullName>
    </submittedName>
</protein>
<accession>A0ABU4BES1</accession>